<reference evidence="1" key="1">
    <citation type="submission" date="2023-10" db="EMBL/GenBank/DDBJ databases">
        <title>Genome assembly of Pristionchus species.</title>
        <authorList>
            <person name="Yoshida K."/>
            <person name="Sommer R.J."/>
        </authorList>
    </citation>
    <scope>NUCLEOTIDE SEQUENCE</scope>
    <source>
        <strain evidence="1">RS5133</strain>
    </source>
</reference>
<name>A0AAV5VYL4_9BILA</name>
<dbReference type="AlphaFoldDB" id="A0AAV5VYL4"/>
<comment type="caution">
    <text evidence="1">The sequence shown here is derived from an EMBL/GenBank/DDBJ whole genome shotgun (WGS) entry which is preliminary data.</text>
</comment>
<dbReference type="Proteomes" id="UP001432322">
    <property type="component" value="Unassembled WGS sequence"/>
</dbReference>
<gene>
    <name evidence="1" type="ORF">PFISCL1PPCAC_14620</name>
</gene>
<accession>A0AAV5VYL4</accession>
<evidence type="ECO:0000313" key="1">
    <source>
        <dbReference type="EMBL" id="GMT23323.1"/>
    </source>
</evidence>
<protein>
    <submittedName>
        <fullName evidence="1">Uncharacterized protein</fullName>
    </submittedName>
</protein>
<proteinExistence type="predicted"/>
<keyword evidence="2" id="KW-1185">Reference proteome</keyword>
<organism evidence="1 2">
    <name type="scientific">Pristionchus fissidentatus</name>
    <dbReference type="NCBI Taxonomy" id="1538716"/>
    <lineage>
        <taxon>Eukaryota</taxon>
        <taxon>Metazoa</taxon>
        <taxon>Ecdysozoa</taxon>
        <taxon>Nematoda</taxon>
        <taxon>Chromadorea</taxon>
        <taxon>Rhabditida</taxon>
        <taxon>Rhabditina</taxon>
        <taxon>Diplogasteromorpha</taxon>
        <taxon>Diplogasteroidea</taxon>
        <taxon>Neodiplogasteridae</taxon>
        <taxon>Pristionchus</taxon>
    </lineage>
</organism>
<sequence length="167" mass="19462">MHPQSILTIREESNELNELQYSNEREGTSIDYIDESLAEGIIKDEFPDDHDSYNMSMENDLPIRNSLFSDQIPRKRRRIQEEPQMNQPNQAFSPPANEKEFLELELLRAKIDLAKTKKIAEDKSIQANTAMIMVMDRLMSRIEEKKDEADQSVMTNLIAIMKDMVKK</sequence>
<dbReference type="EMBL" id="BTSY01000004">
    <property type="protein sequence ID" value="GMT23323.1"/>
    <property type="molecule type" value="Genomic_DNA"/>
</dbReference>
<evidence type="ECO:0000313" key="2">
    <source>
        <dbReference type="Proteomes" id="UP001432322"/>
    </source>
</evidence>